<dbReference type="Proteomes" id="UP000186019">
    <property type="component" value="Unassembled WGS sequence"/>
</dbReference>
<keyword evidence="3" id="KW-0732">Signal</keyword>
<dbReference type="InterPro" id="IPR000914">
    <property type="entry name" value="SBP_5_dom"/>
</dbReference>
<reference evidence="5 6" key="1">
    <citation type="submission" date="2017-01" db="EMBL/GenBank/DDBJ databases">
        <authorList>
            <person name="Mah S.A."/>
            <person name="Swanson W.J."/>
            <person name="Moy G.W."/>
            <person name="Vacquier V.D."/>
        </authorList>
    </citation>
    <scope>NUCLEOTIDE SEQUENCE [LARGE SCALE GENOMIC DNA]</scope>
    <source>
        <strain evidence="5 6">DSM 29590</strain>
    </source>
</reference>
<dbReference type="GO" id="GO:0030288">
    <property type="term" value="C:outer membrane-bounded periplasmic space"/>
    <property type="evidence" value="ECO:0007669"/>
    <property type="project" value="UniProtKB-ARBA"/>
</dbReference>
<feature type="signal peptide" evidence="3">
    <location>
        <begin position="1"/>
        <end position="28"/>
    </location>
</feature>
<evidence type="ECO:0000256" key="1">
    <source>
        <dbReference type="ARBA" id="ARBA00004418"/>
    </source>
</evidence>
<dbReference type="Gene3D" id="3.40.190.10">
    <property type="entry name" value="Periplasmic binding protein-like II"/>
    <property type="match status" value="1"/>
</dbReference>
<dbReference type="RefSeq" id="WP_076534950.1">
    <property type="nucleotide sequence ID" value="NZ_FOAC01000002.1"/>
</dbReference>
<sequence>MTARLGRALGAIVIASALWAIAPGDSHAADGQRGQDGQLRLFYWQAPSTLNPYLSGGIKDVEAASPVLEPLARLSPEGEMIPWLVQRIPTAENGDVAEDMRSITWRLKPGLVWSDGSQVTSSDIAFTHRYCTAPGAGCAQVESFRDIDRIETPDAQTAIIHFTTPKPYPYSAFVGPQTPILQAAQFAECLGPAAAGCSDANFAPIGTGPYRVTEFRPGDAALFEANDRFRTPGKPAFATVMLKGGGSAMAAGRAVLETGEFDYAWNLQLAPDVLGPMEARGRGQVVTAFSTLVERLAFNLREPGESATGDAPNDVLADRAVRRALALALDRSIMSEIGYGPAGRPACNILPGPPLYASDANSGCERQDMKAARALLDSSGWIDSDGDGVRERAGQELELTFLTSTNAVRQDFQTLAKEWWRQIGARTELRAVEAAVFFGGDSGSPDTLQKFNADIQMYAGASDGPDPEAYLSGWSCDSAPNPQNGWQGRNIGHWCDPAYDALLAQLSSTTGTMDRAAIARTLNDMLVQQYVVVPLIDRGRVSAHANSLEGVRINAWDSELWNIADWHRLPD</sequence>
<organism evidence="5 6">
    <name type="scientific">Roseovarius nanhaiticus</name>
    <dbReference type="NCBI Taxonomy" id="573024"/>
    <lineage>
        <taxon>Bacteria</taxon>
        <taxon>Pseudomonadati</taxon>
        <taxon>Pseudomonadota</taxon>
        <taxon>Alphaproteobacteria</taxon>
        <taxon>Rhodobacterales</taxon>
        <taxon>Roseobacteraceae</taxon>
        <taxon>Roseovarius</taxon>
    </lineage>
</organism>
<dbReference type="PIRSF" id="PIRSF002741">
    <property type="entry name" value="MppA"/>
    <property type="match status" value="1"/>
</dbReference>
<dbReference type="InterPro" id="IPR030678">
    <property type="entry name" value="Peptide/Ni-bd"/>
</dbReference>
<protein>
    <submittedName>
        <fullName evidence="5">Peptide/nickel transport system substrate-binding protein</fullName>
    </submittedName>
</protein>
<dbReference type="GO" id="GO:0015833">
    <property type="term" value="P:peptide transport"/>
    <property type="evidence" value="ECO:0007669"/>
    <property type="project" value="TreeGrafter"/>
</dbReference>
<dbReference type="EMBL" id="FTNV01000003">
    <property type="protein sequence ID" value="SIS23143.1"/>
    <property type="molecule type" value="Genomic_DNA"/>
</dbReference>
<dbReference type="CDD" id="cd08513">
    <property type="entry name" value="PBP2_thermophilic_Hb8_like"/>
    <property type="match status" value="1"/>
</dbReference>
<comment type="similarity">
    <text evidence="2">Belongs to the bacterial solute-binding protein 5 family.</text>
</comment>
<dbReference type="GO" id="GO:0043190">
    <property type="term" value="C:ATP-binding cassette (ABC) transporter complex"/>
    <property type="evidence" value="ECO:0007669"/>
    <property type="project" value="InterPro"/>
</dbReference>
<evidence type="ECO:0000313" key="5">
    <source>
        <dbReference type="EMBL" id="SIS23143.1"/>
    </source>
</evidence>
<name>A0A1N7HEF6_9RHOB</name>
<keyword evidence="6" id="KW-1185">Reference proteome</keyword>
<comment type="subcellular location">
    <subcellularLocation>
        <location evidence="1">Periplasm</location>
    </subcellularLocation>
</comment>
<proteinExistence type="inferred from homology"/>
<dbReference type="Pfam" id="PF00496">
    <property type="entry name" value="SBP_bac_5"/>
    <property type="match status" value="1"/>
</dbReference>
<accession>A0A1N7HEF6</accession>
<evidence type="ECO:0000256" key="2">
    <source>
        <dbReference type="ARBA" id="ARBA00005695"/>
    </source>
</evidence>
<dbReference type="SUPFAM" id="SSF53850">
    <property type="entry name" value="Periplasmic binding protein-like II"/>
    <property type="match status" value="1"/>
</dbReference>
<gene>
    <name evidence="5" type="ORF">SAMN05421666_2841</name>
</gene>
<dbReference type="STRING" id="573024.SAMN05216208_2474"/>
<dbReference type="PANTHER" id="PTHR30290">
    <property type="entry name" value="PERIPLASMIC BINDING COMPONENT OF ABC TRANSPORTER"/>
    <property type="match status" value="1"/>
</dbReference>
<dbReference type="Gene3D" id="3.10.105.10">
    <property type="entry name" value="Dipeptide-binding Protein, Domain 3"/>
    <property type="match status" value="1"/>
</dbReference>
<evidence type="ECO:0000256" key="3">
    <source>
        <dbReference type="SAM" id="SignalP"/>
    </source>
</evidence>
<feature type="chain" id="PRO_5009942473" evidence="3">
    <location>
        <begin position="29"/>
        <end position="571"/>
    </location>
</feature>
<evidence type="ECO:0000259" key="4">
    <source>
        <dbReference type="Pfam" id="PF00496"/>
    </source>
</evidence>
<feature type="domain" description="Solute-binding protein family 5" evidence="4">
    <location>
        <begin position="91"/>
        <end position="476"/>
    </location>
</feature>
<dbReference type="PANTHER" id="PTHR30290:SF65">
    <property type="entry name" value="MONOACYL PHOSPHATIDYLINOSITOL TETRAMANNOSIDE-BINDING PROTEIN LPQW-RELATED"/>
    <property type="match status" value="1"/>
</dbReference>
<dbReference type="InterPro" id="IPR039424">
    <property type="entry name" value="SBP_5"/>
</dbReference>
<dbReference type="GO" id="GO:1904680">
    <property type="term" value="F:peptide transmembrane transporter activity"/>
    <property type="evidence" value="ECO:0007669"/>
    <property type="project" value="TreeGrafter"/>
</dbReference>
<evidence type="ECO:0000313" key="6">
    <source>
        <dbReference type="Proteomes" id="UP000186019"/>
    </source>
</evidence>
<dbReference type="AlphaFoldDB" id="A0A1N7HEF6"/>